<organism evidence="2 3">
    <name type="scientific">Armillaria tabescens</name>
    <name type="common">Ringless honey mushroom</name>
    <name type="synonym">Agaricus tabescens</name>
    <dbReference type="NCBI Taxonomy" id="1929756"/>
    <lineage>
        <taxon>Eukaryota</taxon>
        <taxon>Fungi</taxon>
        <taxon>Dikarya</taxon>
        <taxon>Basidiomycota</taxon>
        <taxon>Agaricomycotina</taxon>
        <taxon>Agaricomycetes</taxon>
        <taxon>Agaricomycetidae</taxon>
        <taxon>Agaricales</taxon>
        <taxon>Marasmiineae</taxon>
        <taxon>Physalacriaceae</taxon>
        <taxon>Desarmillaria</taxon>
    </lineage>
</organism>
<reference evidence="2" key="1">
    <citation type="submission" date="2023-06" db="EMBL/GenBank/DDBJ databases">
        <authorList>
            <consortium name="Lawrence Berkeley National Laboratory"/>
            <person name="Ahrendt S."/>
            <person name="Sahu N."/>
            <person name="Indic B."/>
            <person name="Wong-Bajracharya J."/>
            <person name="Merenyi Z."/>
            <person name="Ke H.-M."/>
            <person name="Monk M."/>
            <person name="Kocsube S."/>
            <person name="Drula E."/>
            <person name="Lipzen A."/>
            <person name="Balint B."/>
            <person name="Henrissat B."/>
            <person name="Andreopoulos B."/>
            <person name="Martin F.M."/>
            <person name="Harder C.B."/>
            <person name="Rigling D."/>
            <person name="Ford K.L."/>
            <person name="Foster G.D."/>
            <person name="Pangilinan J."/>
            <person name="Papanicolaou A."/>
            <person name="Barry K."/>
            <person name="LaButti K."/>
            <person name="Viragh M."/>
            <person name="Koriabine M."/>
            <person name="Yan M."/>
            <person name="Riley R."/>
            <person name="Champramary S."/>
            <person name="Plett K.L."/>
            <person name="Tsai I.J."/>
            <person name="Slot J."/>
            <person name="Sipos G."/>
            <person name="Plett J."/>
            <person name="Nagy L.G."/>
            <person name="Grigoriev I.V."/>
        </authorList>
    </citation>
    <scope>NUCLEOTIDE SEQUENCE</scope>
    <source>
        <strain evidence="2">CCBAS 213</strain>
    </source>
</reference>
<evidence type="ECO:0000256" key="1">
    <source>
        <dbReference type="SAM" id="MobiDB-lite"/>
    </source>
</evidence>
<keyword evidence="3" id="KW-1185">Reference proteome</keyword>
<sequence length="901" mass="101201">MSASEVRIVSHKHSMSRGEKCTDSEHLPQNSQYKDCLHVSTSEAKAGGALPHFALLGQLGIKPLTHLAVQWWMRGGSGRAGPSSQCGTTSMNSTGTWEEDELDEKLDNDGERQCPVFASMRQDPQEWVECEYMGCLTSREHKKQHWIASGDWCDYCSITTHVNGKRELKEILVCHNAFCMLEEHTERVKTAIRQSRNTAKALSHARPACATQECSPDNFEETIQSVVKPSCMKPNLGFIGRVIINANKPGDPKATAKGYNANHIHHGLESEKFVKLLASLTMQETLVVVVDVVVCHNKKTMELYWSNMLEGIHVPVVCRRKDLESRLHEQYLWHLPGTQKGYKWDYDEFVLCDKSRERVLMVKPDGMLSNADEFIMWGGRIDPKNGSWIAPSGKVEFNFHVRLQYMSIFEEWWDRNVVNASLETSSPVKSPPAKKDKGKQSILVDTSPQAGAPKSTLEPIQRKRPLEIRPVLTDDDDDLLVVIINETDKAAPPAVDGAWKCFHVPRVINGDEDNATWNATVEPPHRSHCKCQRSQVECSRPSHSCQEITQLPRDHSTTNRSTQVHAIADINMGYSSDWYQATDNCLFEDTITPMDRNERWTGLTMSVANGSFKGSGRGGSESENMSSWHVGIMVVPHCFLKQLQTMAELSQIEYDSSLYGTLLGHTSNVKNYGTGTFKIAWKGILEVPNDGNIVPACLQGLFSYAWMHHFIKEKDSSLPWPIPQFCFAETAIVQLIKEDNKGLQWTSQAWLVEEWMEGPFVNTSNMTNFIGRFSSLTSRVMMSPDHFPNDHKCNKWCDWFGLKELGEELHCTGGKGGTEYVLGTIKGLLKCGLTLYLVEPKLCVIMGKINLINVVTMILSLKSQSQDWPLKLVLCKSNCGNGRTDNGNVMPEQLMQGPGFS</sequence>
<dbReference type="Proteomes" id="UP001175211">
    <property type="component" value="Unassembled WGS sequence"/>
</dbReference>
<proteinExistence type="predicted"/>
<dbReference type="GeneID" id="85352769"/>
<feature type="region of interest" description="Disordered" evidence="1">
    <location>
        <begin position="1"/>
        <end position="26"/>
    </location>
</feature>
<dbReference type="AlphaFoldDB" id="A0AA39U5C7"/>
<feature type="compositionally biased region" description="Basic and acidic residues" evidence="1">
    <location>
        <begin position="16"/>
        <end position="26"/>
    </location>
</feature>
<comment type="caution">
    <text evidence="2">The sequence shown here is derived from an EMBL/GenBank/DDBJ whole genome shotgun (WGS) entry which is preliminary data.</text>
</comment>
<evidence type="ECO:0000313" key="3">
    <source>
        <dbReference type="Proteomes" id="UP001175211"/>
    </source>
</evidence>
<protein>
    <submittedName>
        <fullName evidence="2">Uncharacterized protein</fullName>
    </submittedName>
</protein>
<dbReference type="RefSeq" id="XP_060337932.1">
    <property type="nucleotide sequence ID" value="XM_060469221.1"/>
</dbReference>
<dbReference type="EMBL" id="JAUEPS010000003">
    <property type="protein sequence ID" value="KAK0467340.1"/>
    <property type="molecule type" value="Genomic_DNA"/>
</dbReference>
<gene>
    <name evidence="2" type="ORF">EV420DRAFT_1474660</name>
</gene>
<evidence type="ECO:0000313" key="2">
    <source>
        <dbReference type="EMBL" id="KAK0467340.1"/>
    </source>
</evidence>
<feature type="region of interest" description="Disordered" evidence="1">
    <location>
        <begin position="423"/>
        <end position="461"/>
    </location>
</feature>
<name>A0AA39U5C7_ARMTA</name>
<accession>A0AA39U5C7</accession>